<protein>
    <recommendedName>
        <fullName evidence="6 12">Dihydropteroate synthase</fullName>
        <shortName evidence="12">DHPS</shortName>
        <ecNumber evidence="5 12">2.5.1.15</ecNumber>
    </recommendedName>
    <alternativeName>
        <fullName evidence="11 12">Dihydropteroate pyrophosphorylase</fullName>
    </alternativeName>
</protein>
<dbReference type="EC" id="2.5.1.15" evidence="5 12"/>
<evidence type="ECO:0000256" key="12">
    <source>
        <dbReference type="RuleBase" id="RU361205"/>
    </source>
</evidence>
<feature type="domain" description="Pterin-binding" evidence="13">
    <location>
        <begin position="25"/>
        <end position="275"/>
    </location>
</feature>
<dbReference type="InterPro" id="IPR045031">
    <property type="entry name" value="DHP_synth-like"/>
</dbReference>
<evidence type="ECO:0000256" key="1">
    <source>
        <dbReference type="ARBA" id="ARBA00000012"/>
    </source>
</evidence>
<evidence type="ECO:0000313" key="15">
    <source>
        <dbReference type="Proteomes" id="UP001589776"/>
    </source>
</evidence>
<dbReference type="RefSeq" id="WP_377473932.1">
    <property type="nucleotide sequence ID" value="NZ_JBHLWN010000110.1"/>
</dbReference>
<comment type="caution">
    <text evidence="14">The sequence shown here is derived from an EMBL/GenBank/DDBJ whole genome shotgun (WGS) entry which is preliminary data.</text>
</comment>
<evidence type="ECO:0000256" key="9">
    <source>
        <dbReference type="ARBA" id="ARBA00022842"/>
    </source>
</evidence>
<evidence type="ECO:0000256" key="7">
    <source>
        <dbReference type="ARBA" id="ARBA00022679"/>
    </source>
</evidence>
<comment type="function">
    <text evidence="12">Catalyzes the condensation of para-aminobenzoate (pABA) with 6-hydroxymethyl-7,8-dihydropterin diphosphate (DHPt-PP) to form 7,8-dihydropteroate (H2Pte), the immediate precursor of folate derivatives.</text>
</comment>
<dbReference type="EMBL" id="JBHLWN010000110">
    <property type="protein sequence ID" value="MFC0216096.1"/>
    <property type="molecule type" value="Genomic_DNA"/>
</dbReference>
<dbReference type="PROSITE" id="PS50972">
    <property type="entry name" value="PTERIN_BINDING"/>
    <property type="match status" value="1"/>
</dbReference>
<name>A0ABV6DTY0_9BACL</name>
<keyword evidence="9 12" id="KW-0460">Magnesium</keyword>
<accession>A0ABV6DTY0</accession>
<evidence type="ECO:0000259" key="13">
    <source>
        <dbReference type="PROSITE" id="PS50972"/>
    </source>
</evidence>
<evidence type="ECO:0000313" key="14">
    <source>
        <dbReference type="EMBL" id="MFC0216096.1"/>
    </source>
</evidence>
<keyword evidence="7 12" id="KW-0808">Transferase</keyword>
<dbReference type="InterPro" id="IPR011005">
    <property type="entry name" value="Dihydropteroate_synth-like_sf"/>
</dbReference>
<keyword evidence="8 12" id="KW-0479">Metal-binding</keyword>
<gene>
    <name evidence="14" type="primary">folP</name>
    <name evidence="14" type="ORF">ACFFK0_27245</name>
</gene>
<evidence type="ECO:0000256" key="4">
    <source>
        <dbReference type="ARBA" id="ARBA00009503"/>
    </source>
</evidence>
<dbReference type="GO" id="GO:0004156">
    <property type="term" value="F:dihydropteroate synthase activity"/>
    <property type="evidence" value="ECO:0007669"/>
    <property type="project" value="UniProtKB-EC"/>
</dbReference>
<evidence type="ECO:0000256" key="3">
    <source>
        <dbReference type="ARBA" id="ARBA00004763"/>
    </source>
</evidence>
<evidence type="ECO:0000256" key="10">
    <source>
        <dbReference type="ARBA" id="ARBA00022909"/>
    </source>
</evidence>
<keyword evidence="15" id="KW-1185">Reference proteome</keyword>
<reference evidence="14 15" key="1">
    <citation type="submission" date="2024-09" db="EMBL/GenBank/DDBJ databases">
        <authorList>
            <person name="Sun Q."/>
            <person name="Mori K."/>
        </authorList>
    </citation>
    <scope>NUCLEOTIDE SEQUENCE [LARGE SCALE GENOMIC DNA]</scope>
    <source>
        <strain evidence="14 15">CCM 7759</strain>
    </source>
</reference>
<dbReference type="PROSITE" id="PS00792">
    <property type="entry name" value="DHPS_1"/>
    <property type="match status" value="1"/>
</dbReference>
<dbReference type="InterPro" id="IPR006390">
    <property type="entry name" value="DHP_synth_dom"/>
</dbReference>
<evidence type="ECO:0000256" key="6">
    <source>
        <dbReference type="ARBA" id="ARBA00016919"/>
    </source>
</evidence>
<comment type="catalytic activity">
    <reaction evidence="1">
        <text>(7,8-dihydropterin-6-yl)methyl diphosphate + 4-aminobenzoate = 7,8-dihydropteroate + diphosphate</text>
        <dbReference type="Rhea" id="RHEA:19949"/>
        <dbReference type="ChEBI" id="CHEBI:17836"/>
        <dbReference type="ChEBI" id="CHEBI:17839"/>
        <dbReference type="ChEBI" id="CHEBI:33019"/>
        <dbReference type="ChEBI" id="CHEBI:72950"/>
        <dbReference type="EC" id="2.5.1.15"/>
    </reaction>
</comment>
<comment type="cofactor">
    <cofactor evidence="2 12">
        <name>Mg(2+)</name>
        <dbReference type="ChEBI" id="CHEBI:18420"/>
    </cofactor>
</comment>
<dbReference type="PROSITE" id="PS00793">
    <property type="entry name" value="DHPS_2"/>
    <property type="match status" value="1"/>
</dbReference>
<keyword evidence="10 12" id="KW-0289">Folate biosynthesis</keyword>
<dbReference type="Gene3D" id="3.20.20.20">
    <property type="entry name" value="Dihydropteroate synthase-like"/>
    <property type="match status" value="1"/>
</dbReference>
<dbReference type="NCBIfam" id="TIGR01496">
    <property type="entry name" value="DHPS"/>
    <property type="match status" value="1"/>
</dbReference>
<organism evidence="14 15">
    <name type="scientific">Paenibacillus chartarius</name>
    <dbReference type="NCBI Taxonomy" id="747481"/>
    <lineage>
        <taxon>Bacteria</taxon>
        <taxon>Bacillati</taxon>
        <taxon>Bacillota</taxon>
        <taxon>Bacilli</taxon>
        <taxon>Bacillales</taxon>
        <taxon>Paenibacillaceae</taxon>
        <taxon>Paenibacillus</taxon>
    </lineage>
</organism>
<dbReference type="CDD" id="cd00739">
    <property type="entry name" value="DHPS"/>
    <property type="match status" value="1"/>
</dbReference>
<evidence type="ECO:0000256" key="8">
    <source>
        <dbReference type="ARBA" id="ARBA00022723"/>
    </source>
</evidence>
<comment type="pathway">
    <text evidence="3 12">Cofactor biosynthesis; tetrahydrofolate biosynthesis; 7,8-dihydrofolate from 2-amino-4-hydroxy-6-hydroxymethyl-7,8-dihydropteridine diphosphate and 4-aminobenzoate: step 1/2.</text>
</comment>
<dbReference type="Pfam" id="PF00809">
    <property type="entry name" value="Pterin_bind"/>
    <property type="match status" value="1"/>
</dbReference>
<proteinExistence type="inferred from homology"/>
<comment type="similarity">
    <text evidence="4 12">Belongs to the DHPS family.</text>
</comment>
<evidence type="ECO:0000256" key="11">
    <source>
        <dbReference type="ARBA" id="ARBA00030193"/>
    </source>
</evidence>
<dbReference type="Proteomes" id="UP001589776">
    <property type="component" value="Unassembled WGS sequence"/>
</dbReference>
<dbReference type="PANTHER" id="PTHR20941:SF1">
    <property type="entry name" value="FOLIC ACID SYNTHESIS PROTEIN FOL1"/>
    <property type="match status" value="1"/>
</dbReference>
<dbReference type="SUPFAM" id="SSF51717">
    <property type="entry name" value="Dihydropteroate synthetase-like"/>
    <property type="match status" value="1"/>
</dbReference>
<evidence type="ECO:0000256" key="2">
    <source>
        <dbReference type="ARBA" id="ARBA00001946"/>
    </source>
</evidence>
<sequence>MTYRQNPIRTIPLSSGLTLELGRRTLIMGILNVTPDSFSDGGRYTNVEAALEQARLMVQEGADLLDIGGESTRPGAAQVSLEEELRRVLPVIEAIRFELPHIPISVDTYKAEVASRALEAGADIINDVWRLTADPAMAGTAARYGCPVILMHNRRSAEYEGDLIAAMVSDLQESIDTAVQAGIDPSRIIVDPGLGFAKSYAQNMEVLNRLGELTDRLAGYPMLLAASRKSFLRQTLDLPANDIVEGTAATTVLGIAAGCDMVRVHDIKPNRRIADMTDAIVRRSLGSDVNTKGMI</sequence>
<dbReference type="PANTHER" id="PTHR20941">
    <property type="entry name" value="FOLATE SYNTHESIS PROTEINS"/>
    <property type="match status" value="1"/>
</dbReference>
<dbReference type="InterPro" id="IPR000489">
    <property type="entry name" value="Pterin-binding_dom"/>
</dbReference>
<evidence type="ECO:0000256" key="5">
    <source>
        <dbReference type="ARBA" id="ARBA00012458"/>
    </source>
</evidence>